<reference evidence="3" key="1">
    <citation type="journal article" date="2019" name="Int. J. Syst. Evol. Microbiol.">
        <title>The Global Catalogue of Microorganisms (GCM) 10K type strain sequencing project: providing services to taxonomists for standard genome sequencing and annotation.</title>
        <authorList>
            <consortium name="The Broad Institute Genomics Platform"/>
            <consortium name="The Broad Institute Genome Sequencing Center for Infectious Disease"/>
            <person name="Wu L."/>
            <person name="Ma J."/>
        </authorList>
    </citation>
    <scope>NUCLEOTIDE SEQUENCE [LARGE SCALE GENOMIC DNA]</scope>
    <source>
        <strain evidence="3">JCM 17759</strain>
    </source>
</reference>
<dbReference type="Proteomes" id="UP001500840">
    <property type="component" value="Unassembled WGS sequence"/>
</dbReference>
<evidence type="ECO:0000256" key="1">
    <source>
        <dbReference type="SAM" id="MobiDB-lite"/>
    </source>
</evidence>
<feature type="compositionally biased region" description="Basic and acidic residues" evidence="1">
    <location>
        <begin position="71"/>
        <end position="84"/>
    </location>
</feature>
<sequence length="90" mass="9730">MTDHQNPEVLVSVADDVEAAVIIAALQARDIKATATGGFTAGFRTETPGHIDVLVRHEDLPQARKALAEIEEDQGHVDWSKVDVGDPEDE</sequence>
<keyword evidence="3" id="KW-1185">Reference proteome</keyword>
<proteinExistence type="predicted"/>
<evidence type="ECO:0000313" key="2">
    <source>
        <dbReference type="EMBL" id="GAA4448316.1"/>
    </source>
</evidence>
<evidence type="ECO:0008006" key="4">
    <source>
        <dbReference type="Google" id="ProtNLM"/>
    </source>
</evidence>
<evidence type="ECO:0000313" key="3">
    <source>
        <dbReference type="Proteomes" id="UP001500840"/>
    </source>
</evidence>
<name>A0ABP8MFG8_9BACT</name>
<feature type="region of interest" description="Disordered" evidence="1">
    <location>
        <begin position="71"/>
        <end position="90"/>
    </location>
</feature>
<organism evidence="2 3">
    <name type="scientific">Novipirellula rosea</name>
    <dbReference type="NCBI Taxonomy" id="1031540"/>
    <lineage>
        <taxon>Bacteria</taxon>
        <taxon>Pseudomonadati</taxon>
        <taxon>Planctomycetota</taxon>
        <taxon>Planctomycetia</taxon>
        <taxon>Pirellulales</taxon>
        <taxon>Pirellulaceae</taxon>
        <taxon>Novipirellula</taxon>
    </lineage>
</organism>
<accession>A0ABP8MFG8</accession>
<comment type="caution">
    <text evidence="2">The sequence shown here is derived from an EMBL/GenBank/DDBJ whole genome shotgun (WGS) entry which is preliminary data.</text>
</comment>
<gene>
    <name evidence="2" type="ORF">GCM10023156_11320</name>
</gene>
<dbReference type="EMBL" id="BAABGA010000016">
    <property type="protein sequence ID" value="GAA4448316.1"/>
    <property type="molecule type" value="Genomic_DNA"/>
</dbReference>
<protein>
    <recommendedName>
        <fullName evidence="4">DUF2007 domain-containing protein</fullName>
    </recommendedName>
</protein>
<dbReference type="RefSeq" id="WP_339943751.1">
    <property type="nucleotide sequence ID" value="NZ_BAABGA010000016.1"/>
</dbReference>